<organism evidence="8 9">
    <name type="scientific">Leishmania utingensis</name>
    <dbReference type="NCBI Taxonomy" id="653362"/>
    <lineage>
        <taxon>Eukaryota</taxon>
        <taxon>Discoba</taxon>
        <taxon>Euglenozoa</taxon>
        <taxon>Kinetoplastea</taxon>
        <taxon>Metakinetoplastina</taxon>
        <taxon>Trypanosomatida</taxon>
        <taxon>Trypanosomatidae</taxon>
        <taxon>Leishmaniinae</taxon>
        <taxon>Leishmania</taxon>
    </lineage>
</organism>
<feature type="compositionally biased region" description="Basic residues" evidence="6">
    <location>
        <begin position="169"/>
        <end position="184"/>
    </location>
</feature>
<dbReference type="GO" id="GO:0016020">
    <property type="term" value="C:membrane"/>
    <property type="evidence" value="ECO:0007669"/>
    <property type="project" value="UniProtKB-SubCell"/>
</dbReference>
<feature type="transmembrane region" description="Helical" evidence="7">
    <location>
        <begin position="557"/>
        <end position="580"/>
    </location>
</feature>
<feature type="transmembrane region" description="Helical" evidence="7">
    <location>
        <begin position="592"/>
        <end position="611"/>
    </location>
</feature>
<dbReference type="Proteomes" id="UP001482455">
    <property type="component" value="Unassembled WGS sequence"/>
</dbReference>
<sequence>MCAQEGAGTCSLQCCLVGLIRVVAGVATFFRCISTAHCADARVSHSPISLSFSVFLPPSPTRVCFVLRLCLPFSTPTPTTCLYTHQRAIHTSLVLLFLLDSAFPFLFSAERSIIPVLQSPYCTLARTVKETGDKAEHQQGTRRRRKQTHIFASSLLLCIRETSRWHAGHAGHAHAHTHTPSPRRRNFEMAQQQSNRRYEGYGHPTEFPSAPTGGRDNGAGAYFGGPRPPSSTTSLSSATGLVRRSAQHTGATATTNATGYQSSYGYFHGQGNSIDVNSDYNSDAGSSTSNPLYGGGCSGGSITNSTAGRGSPRPLAQQTFLPSEALVQSLPPSSWPQRRHTYQQPQPYAVPMPCSTANNLQQGTASGAMLPEAAFVQRSGPYMASPVNMSGPRMPVAYDVSGSPSITGAGMSGVSGARGASGFLGRLMAQVLPVLDDSAGGPGTRIGAGSAASIVERPPYQVRFGNPDDDLPLLEELDIFPRRILGKARAVLNPFKPIGVDVAKDTDLAGPIFFAFSLAVLLSLRGKIQFSAIYGLFVLGVGFFKMLLSLMQPRGDVPLQFVASTIGYGLLPTVLLAGVCTVGSWLMGLRGVLPLTLLMVTWSAWCGTTLVVKGLGMEEQRYLVLYPMLLFYSAFNVVAVY</sequence>
<dbReference type="PANTHER" id="PTHR21236:SF2">
    <property type="entry name" value="PROTEIN YIPF"/>
    <property type="match status" value="1"/>
</dbReference>
<dbReference type="EMBL" id="JBAMZL010000028">
    <property type="protein sequence ID" value="KAL0503383.1"/>
    <property type="molecule type" value="Genomic_DNA"/>
</dbReference>
<dbReference type="GO" id="GO:0005802">
    <property type="term" value="C:trans-Golgi network"/>
    <property type="evidence" value="ECO:0007669"/>
    <property type="project" value="TreeGrafter"/>
</dbReference>
<feature type="compositionally biased region" description="Low complexity" evidence="6">
    <location>
        <begin position="249"/>
        <end position="259"/>
    </location>
</feature>
<dbReference type="InterPro" id="IPR045231">
    <property type="entry name" value="Yip1/4-like"/>
</dbReference>
<protein>
    <submittedName>
        <fullName evidence="8">Uncharacterized protein</fullName>
    </submittedName>
</protein>
<feature type="region of interest" description="Disordered" evidence="6">
    <location>
        <begin position="328"/>
        <end position="355"/>
    </location>
</feature>
<keyword evidence="9" id="KW-1185">Reference proteome</keyword>
<feature type="region of interest" description="Disordered" evidence="6">
    <location>
        <begin position="169"/>
        <end position="260"/>
    </location>
</feature>
<evidence type="ECO:0000256" key="7">
    <source>
        <dbReference type="SAM" id="Phobius"/>
    </source>
</evidence>
<feature type="compositionally biased region" description="Low complexity" evidence="6">
    <location>
        <begin position="230"/>
        <end position="240"/>
    </location>
</feature>
<keyword evidence="4 7" id="KW-1133">Transmembrane helix</keyword>
<evidence type="ECO:0000256" key="3">
    <source>
        <dbReference type="ARBA" id="ARBA00022692"/>
    </source>
</evidence>
<comment type="caution">
    <text evidence="8">The sequence shown here is derived from an EMBL/GenBank/DDBJ whole genome shotgun (WGS) entry which is preliminary data.</text>
</comment>
<keyword evidence="3 7" id="KW-0812">Transmembrane</keyword>
<gene>
    <name evidence="8" type="ORF">Q4I30_004871</name>
</gene>
<dbReference type="PANTHER" id="PTHR21236">
    <property type="entry name" value="GOLGI MEMBRANE PROTEIN YIP1"/>
    <property type="match status" value="1"/>
</dbReference>
<name>A0AAW3AFE4_9TRYP</name>
<dbReference type="GO" id="GO:0048280">
    <property type="term" value="P:vesicle fusion with Golgi apparatus"/>
    <property type="evidence" value="ECO:0007669"/>
    <property type="project" value="TreeGrafter"/>
</dbReference>
<evidence type="ECO:0000256" key="4">
    <source>
        <dbReference type="ARBA" id="ARBA00022989"/>
    </source>
</evidence>
<evidence type="ECO:0000313" key="9">
    <source>
        <dbReference type="Proteomes" id="UP001482455"/>
    </source>
</evidence>
<feature type="transmembrane region" description="Helical" evidence="7">
    <location>
        <begin position="531"/>
        <end position="551"/>
    </location>
</feature>
<evidence type="ECO:0000256" key="6">
    <source>
        <dbReference type="SAM" id="MobiDB-lite"/>
    </source>
</evidence>
<dbReference type="AlphaFoldDB" id="A0AAW3AFE4"/>
<comment type="similarity">
    <text evidence="2">Belongs to the YIP1 family.</text>
</comment>
<evidence type="ECO:0000256" key="2">
    <source>
        <dbReference type="ARBA" id="ARBA00010596"/>
    </source>
</evidence>
<feature type="transmembrane region" description="Helical" evidence="7">
    <location>
        <begin position="623"/>
        <end position="640"/>
    </location>
</feature>
<comment type="subcellular location">
    <subcellularLocation>
        <location evidence="1">Membrane</location>
        <topology evidence="1">Multi-pass membrane protein</topology>
    </subcellularLocation>
</comment>
<dbReference type="GO" id="GO:0006888">
    <property type="term" value="P:endoplasmic reticulum to Golgi vesicle-mediated transport"/>
    <property type="evidence" value="ECO:0007669"/>
    <property type="project" value="InterPro"/>
</dbReference>
<feature type="compositionally biased region" description="Polar residues" evidence="6">
    <location>
        <begin position="278"/>
        <end position="291"/>
    </location>
</feature>
<accession>A0AAW3AFE4</accession>
<keyword evidence="5 7" id="KW-0472">Membrane</keyword>
<feature type="region of interest" description="Disordered" evidence="6">
    <location>
        <begin position="278"/>
        <end position="316"/>
    </location>
</feature>
<reference evidence="8 9" key="1">
    <citation type="submission" date="2024-02" db="EMBL/GenBank/DDBJ databases">
        <title>FIRST GENOME SEQUENCES OF Leishmania (Viannia) shawi, Leishmania (Viannia) lindenbergi AND Leishmania (Viannia) utingensis.</title>
        <authorList>
            <person name="Resadore F."/>
            <person name="Custodio M.G.F."/>
            <person name="Boite M.C."/>
            <person name="Cupolillo E."/>
            <person name="Ferreira G.E.M."/>
        </authorList>
    </citation>
    <scope>NUCLEOTIDE SEQUENCE [LARGE SCALE GENOMIC DNA]</scope>
    <source>
        <strain evidence="8 9">ITUB/BR/1977/M4964</strain>
    </source>
</reference>
<evidence type="ECO:0000313" key="8">
    <source>
        <dbReference type="EMBL" id="KAL0503383.1"/>
    </source>
</evidence>
<feature type="compositionally biased region" description="Polar residues" evidence="6">
    <location>
        <begin position="330"/>
        <end position="346"/>
    </location>
</feature>
<evidence type="ECO:0000256" key="1">
    <source>
        <dbReference type="ARBA" id="ARBA00004141"/>
    </source>
</evidence>
<evidence type="ECO:0000256" key="5">
    <source>
        <dbReference type="ARBA" id="ARBA00023136"/>
    </source>
</evidence>
<proteinExistence type="inferred from homology"/>